<dbReference type="AlphaFoldDB" id="A0AAN9V0N5"/>
<evidence type="ECO:0000313" key="2">
    <source>
        <dbReference type="Proteomes" id="UP001320420"/>
    </source>
</evidence>
<sequence length="87" mass="10309">MPRCCEFAKPARFVARDKLRTAFREKDAKLDVRGVLRTVRFLEAAARERGLEHAVLKNILLTSYFRHHFIRHGYNYYQALEKAKKSK</sequence>
<protein>
    <submittedName>
        <fullName evidence="1">Uncharacterized protein</fullName>
    </submittedName>
</protein>
<accession>A0AAN9V0N5</accession>
<keyword evidence="2" id="KW-1185">Reference proteome</keyword>
<comment type="caution">
    <text evidence="1">The sequence shown here is derived from an EMBL/GenBank/DDBJ whole genome shotgun (WGS) entry which is preliminary data.</text>
</comment>
<name>A0AAN9V0N5_9PEZI</name>
<dbReference type="EMBL" id="JAKJXP020000007">
    <property type="protein sequence ID" value="KAK7756397.1"/>
    <property type="molecule type" value="Genomic_DNA"/>
</dbReference>
<reference evidence="1 2" key="1">
    <citation type="submission" date="2024-02" db="EMBL/GenBank/DDBJ databases">
        <title>De novo assembly and annotation of 12 fungi associated with fruit tree decline syndrome in Ontario, Canada.</title>
        <authorList>
            <person name="Sulman M."/>
            <person name="Ellouze W."/>
            <person name="Ilyukhin E."/>
        </authorList>
    </citation>
    <scope>NUCLEOTIDE SEQUENCE [LARGE SCALE GENOMIC DNA]</scope>
    <source>
        <strain evidence="1 2">M11/M66-122</strain>
    </source>
</reference>
<organism evidence="1 2">
    <name type="scientific">Diatrype stigma</name>
    <dbReference type="NCBI Taxonomy" id="117547"/>
    <lineage>
        <taxon>Eukaryota</taxon>
        <taxon>Fungi</taxon>
        <taxon>Dikarya</taxon>
        <taxon>Ascomycota</taxon>
        <taxon>Pezizomycotina</taxon>
        <taxon>Sordariomycetes</taxon>
        <taxon>Xylariomycetidae</taxon>
        <taxon>Xylariales</taxon>
        <taxon>Diatrypaceae</taxon>
        <taxon>Diatrype</taxon>
    </lineage>
</organism>
<dbReference type="Proteomes" id="UP001320420">
    <property type="component" value="Unassembled WGS sequence"/>
</dbReference>
<proteinExistence type="predicted"/>
<evidence type="ECO:0000313" key="1">
    <source>
        <dbReference type="EMBL" id="KAK7756397.1"/>
    </source>
</evidence>
<gene>
    <name evidence="1" type="ORF">SLS62_001623</name>
</gene>